<protein>
    <submittedName>
        <fullName evidence="2">SDR family oxidoreductase</fullName>
    </submittedName>
</protein>
<dbReference type="InterPro" id="IPR050259">
    <property type="entry name" value="SDR"/>
</dbReference>
<dbReference type="AlphaFoldDB" id="A0A9X9WUH0"/>
<dbReference type="Gene3D" id="3.40.50.720">
    <property type="entry name" value="NAD(P)-binding Rossmann-like Domain"/>
    <property type="match status" value="1"/>
</dbReference>
<dbReference type="Proteomes" id="UP001138751">
    <property type="component" value="Unassembled WGS sequence"/>
</dbReference>
<dbReference type="FunFam" id="3.40.50.720:FF:000084">
    <property type="entry name" value="Short-chain dehydrogenase reductase"/>
    <property type="match status" value="1"/>
</dbReference>
<evidence type="ECO:0000256" key="1">
    <source>
        <dbReference type="ARBA" id="ARBA00006484"/>
    </source>
</evidence>
<reference evidence="2" key="1">
    <citation type="submission" date="2020-01" db="EMBL/GenBank/DDBJ databases">
        <authorList>
            <person name="Rat A."/>
        </authorList>
    </citation>
    <scope>NUCLEOTIDE SEQUENCE</scope>
    <source>
        <strain evidence="2">LMG 31231</strain>
    </source>
</reference>
<evidence type="ECO:0000313" key="2">
    <source>
        <dbReference type="EMBL" id="MBR0670799.1"/>
    </source>
</evidence>
<gene>
    <name evidence="2" type="ORF">GXW76_06415</name>
</gene>
<organism evidence="2 3">
    <name type="scientific">Neoroseomonas soli</name>
    <dbReference type="NCBI Taxonomy" id="1081025"/>
    <lineage>
        <taxon>Bacteria</taxon>
        <taxon>Pseudomonadati</taxon>
        <taxon>Pseudomonadota</taxon>
        <taxon>Alphaproteobacteria</taxon>
        <taxon>Acetobacterales</taxon>
        <taxon>Acetobacteraceae</taxon>
        <taxon>Neoroseomonas</taxon>
    </lineage>
</organism>
<evidence type="ECO:0000313" key="3">
    <source>
        <dbReference type="Proteomes" id="UP001138751"/>
    </source>
</evidence>
<dbReference type="CDD" id="cd05233">
    <property type="entry name" value="SDR_c"/>
    <property type="match status" value="1"/>
</dbReference>
<dbReference type="InterPro" id="IPR036291">
    <property type="entry name" value="NAD(P)-bd_dom_sf"/>
</dbReference>
<dbReference type="Pfam" id="PF13561">
    <property type="entry name" value="adh_short_C2"/>
    <property type="match status" value="1"/>
</dbReference>
<dbReference type="PANTHER" id="PTHR42879">
    <property type="entry name" value="3-OXOACYL-(ACYL-CARRIER-PROTEIN) REDUCTASE"/>
    <property type="match status" value="1"/>
</dbReference>
<name>A0A9X9WUH0_9PROT</name>
<sequence length="253" mass="26094">MKEYDFADVTVAVTGAGHGFGRAIAQSFAALGAQVYATDLSAEELEETADHPGAIHTSAFDLTAQGAAAAWIADVEKHAEGPVGVLVSNAGGVRGQVMRPVEQVPDADWHDIIAINLHAHFALAKAVAPGMKRAGHGRIVTISSGAGLQPSRTGIQAYTSAKHGLVGLTRQLAHELGPHGITVNSVAPGLILSNPSSIGQWEGYGPEGQARVISSIALRRLGEAQDIANAVMFLASPMANYVNGQVLSVDGGK</sequence>
<dbReference type="PANTHER" id="PTHR42879:SF2">
    <property type="entry name" value="3-OXOACYL-[ACYL-CARRIER-PROTEIN] REDUCTASE FABG"/>
    <property type="match status" value="1"/>
</dbReference>
<dbReference type="RefSeq" id="WP_211861176.1">
    <property type="nucleotide sequence ID" value="NZ_JAAEDM010000011.1"/>
</dbReference>
<keyword evidence="3" id="KW-1185">Reference proteome</keyword>
<dbReference type="PRINTS" id="PR00080">
    <property type="entry name" value="SDRFAMILY"/>
</dbReference>
<dbReference type="SUPFAM" id="SSF51735">
    <property type="entry name" value="NAD(P)-binding Rossmann-fold domains"/>
    <property type="match status" value="1"/>
</dbReference>
<reference evidence="2" key="2">
    <citation type="journal article" date="2021" name="Syst. Appl. Microbiol.">
        <title>Roseomonas hellenica sp. nov., isolated from roots of wild-growing Alkanna tinctoria.</title>
        <authorList>
            <person name="Rat A."/>
            <person name="Naranjo H.D."/>
            <person name="Lebbe L."/>
            <person name="Cnockaert M."/>
            <person name="Krigas N."/>
            <person name="Grigoriadou K."/>
            <person name="Maloupa E."/>
            <person name="Willems A."/>
        </authorList>
    </citation>
    <scope>NUCLEOTIDE SEQUENCE</scope>
    <source>
        <strain evidence="2">LMG 31231</strain>
    </source>
</reference>
<proteinExistence type="inferred from homology"/>
<dbReference type="InterPro" id="IPR002347">
    <property type="entry name" value="SDR_fam"/>
</dbReference>
<comment type="similarity">
    <text evidence="1">Belongs to the short-chain dehydrogenases/reductases (SDR) family.</text>
</comment>
<accession>A0A9X9WUH0</accession>
<dbReference type="EMBL" id="JAAEDM010000011">
    <property type="protein sequence ID" value="MBR0670799.1"/>
    <property type="molecule type" value="Genomic_DNA"/>
</dbReference>
<comment type="caution">
    <text evidence="2">The sequence shown here is derived from an EMBL/GenBank/DDBJ whole genome shotgun (WGS) entry which is preliminary data.</text>
</comment>
<dbReference type="PRINTS" id="PR00081">
    <property type="entry name" value="GDHRDH"/>
</dbReference>